<keyword evidence="4" id="KW-1185">Reference proteome</keyword>
<sequence>MDNSKSFTIENISKSLKSTSLSNEEKLEFAKKIWNTDNKIFIPRRREMILEWLCNALLKSLPKKGSPLGKEAFLNISFWEFLEVILNHFIDKSENILSIRIPFPAIYSKIFQCVSEISSNKQIKNNYKNLLESSKKCLLILIHKLSDFFRVGLDQYIILTSDISASYLYCLKNDFGNSINKELGLYFLEISDSLYAHQIQCPNQRKVFKYVSTKHLQNFLEIIHIIKDDESKEEVMKDELYEINEKIKVNIENIINHGLFNLEHIGGYTIYLQKQNQDSHNEGEKKEKNQKKKKSDNENYSKQLFEQLNIIGNTLKYIEIESLPMLYKFFIKAQNKYNNIQKIKNLNKTNTTFSPEFEFFKEFYLYISEIILKDNEYDKNIVEVSFNSLHKMLEYIKEFSIYRPTNDEISKKQLEYLNKTFMDSYFSLADNESIQKYIFDIWKLLLSIDYSLIDGHLEKILPLLIKPYSNSNEICLEFLIELVKSYNKSRQLDRYFNLKLDEIIKRNISNRSDMPIYSAKYINQMIYSISHTLPSIIIEIINIFTEKLKNNIINPPTESSIKKRKISNKSNNKTNVHLDNILYILNNILTNIQVSVNYKKSFDVAFNSLYKEFILPTVQNFENLDFNKNESISNEWKVHVINPILKTHSILMELSDDYRDNQGNPMVSNSIEQRLYSYSDDSFEMKYILAKIYLFQVDIIANKSESEELNKICKSLIEKCLLFIDFDKMDSLLIYKPDEITNDVEFQSSFWKLIADNIVILCRYLENDKISLILHIIVQSFLNFNHDINPEHNSILKTNIELINSTIFYEIKEIKDILSNCKIEDENEISDIITKDKSSNYKLINKEKFVEKLNIYLSCLNIFPIQYFEVNERQIFSWIVCLLERFIFMFENKNITNQEYLKFHLICRTLQKNFMDGSEEKLVTASFSDYLKWYMDSIKYISSTNEQNNVIIEYIINVTLNIENITLNHILKRIISNNVWKGKDQSVQHYIENVYKYLWDETTVHQLFEKFTSEFNALNIIDLKLFNEYLTNIINWINSDKGKKIKDNKKYEEFINFLNEIFEKIEVILLKFFKQLNTNFKKNNSKLTIEEMEKKFSMYTIMISIFENAVHYEKLTKQDGKKFIDIFNLFVSMLKYPKQFLNEIKAENLCKETIEMILSIISVFCQYYSEIEPVIENEKIGEILDIIWLTMKYSKDNEEYIAIENKALSHLISQSQDSQFEYIYNKFINEVEIISFNVKEEDDSIDHIMVIINSLTILLKNVSGDRKIKFKQALPMIISNFTILLQQTSKIELMINVYNLFTKLINDITYKLKSSEISLILNSVIVISSNSCEQRILKSNYNIIKINVIESLFDSIYYLLLSLIRFRREQVLNSVDIKTFNEPLFPLLSNYGHYLSVHHATNFSRLLSAISQKPSTNQVHGSNANSLTSLSSSAANTKPFIKHIVHILGEYVNIQTSNRPLDPIKKNEIITGLNALLDLCDEHDREYVLVNLSHANGGKIIFKKLVEEWKKNWKFGGKV</sequence>
<gene>
    <name evidence="3" type="ORF">BCR36DRAFT_369226</name>
</gene>
<accession>A0A1Y1VD19</accession>
<dbReference type="GO" id="GO:0042254">
    <property type="term" value="P:ribosome biogenesis"/>
    <property type="evidence" value="ECO:0007669"/>
    <property type="project" value="TreeGrafter"/>
</dbReference>
<name>A0A1Y1VD19_9FUNG</name>
<comment type="caution">
    <text evidence="3">The sequence shown here is derived from an EMBL/GenBank/DDBJ whole genome shotgun (WGS) entry which is preliminary data.</text>
</comment>
<proteinExistence type="predicted"/>
<evidence type="ECO:0000259" key="2">
    <source>
        <dbReference type="Pfam" id="PF10441"/>
    </source>
</evidence>
<reference evidence="3 4" key="2">
    <citation type="submission" date="2016-08" db="EMBL/GenBank/DDBJ databases">
        <title>Pervasive Adenine N6-methylation of Active Genes in Fungi.</title>
        <authorList>
            <consortium name="DOE Joint Genome Institute"/>
            <person name="Mondo S.J."/>
            <person name="Dannebaum R.O."/>
            <person name="Kuo R.C."/>
            <person name="Labutti K."/>
            <person name="Haridas S."/>
            <person name="Kuo A."/>
            <person name="Salamov A."/>
            <person name="Ahrendt S.R."/>
            <person name="Lipzen A."/>
            <person name="Sullivan W."/>
            <person name="Andreopoulos W.B."/>
            <person name="Clum A."/>
            <person name="Lindquist E."/>
            <person name="Daum C."/>
            <person name="Ramamoorthy G.K."/>
            <person name="Gryganskyi A."/>
            <person name="Culley D."/>
            <person name="Magnuson J.K."/>
            <person name="James T.Y."/>
            <person name="O'Malley M.A."/>
            <person name="Stajich J.E."/>
            <person name="Spatafora J.W."/>
            <person name="Visel A."/>
            <person name="Grigoriev I.V."/>
        </authorList>
    </citation>
    <scope>NUCLEOTIDE SEQUENCE [LARGE SCALE GENOMIC DNA]</scope>
    <source>
        <strain evidence="4">finn</strain>
    </source>
</reference>
<dbReference type="InterPro" id="IPR052609">
    <property type="entry name" value="Ribosome_Biogenesis_Reg"/>
</dbReference>
<evidence type="ECO:0000256" key="1">
    <source>
        <dbReference type="SAM" id="MobiDB-lite"/>
    </source>
</evidence>
<dbReference type="EMBL" id="MCFH01000014">
    <property type="protein sequence ID" value="ORX52970.1"/>
    <property type="molecule type" value="Genomic_DNA"/>
</dbReference>
<protein>
    <recommendedName>
        <fullName evidence="2">Nucleolar 27S pre-rRNA processing Urb2/Npa2 C-terminal domain-containing protein</fullName>
    </recommendedName>
</protein>
<dbReference type="InterPro" id="IPR018849">
    <property type="entry name" value="Urb2/Npa2_C"/>
</dbReference>
<reference evidence="3 4" key="1">
    <citation type="submission" date="2016-08" db="EMBL/GenBank/DDBJ databases">
        <title>Genomes of anaerobic fungi encode conserved fungal cellulosomes for biomass hydrolysis.</title>
        <authorList>
            <consortium name="DOE Joint Genome Institute"/>
            <person name="Haitjema C.H."/>
            <person name="Gilmore S.P."/>
            <person name="Henske J.K."/>
            <person name="Solomon K.V."/>
            <person name="De Groot R."/>
            <person name="Kuo A."/>
            <person name="Mondo S.J."/>
            <person name="Salamov A.A."/>
            <person name="Labutti K."/>
            <person name="Zhao Z."/>
            <person name="Chiniquy J."/>
            <person name="Barry K."/>
            <person name="Brewer H.M."/>
            <person name="Purvine S.O."/>
            <person name="Wright A.T."/>
            <person name="Boxma B."/>
            <person name="Van Alen T."/>
            <person name="Hackstein J.H."/>
            <person name="Baker S.E."/>
            <person name="Grigoriev I.V."/>
            <person name="O'Malley M.A."/>
        </authorList>
    </citation>
    <scope>NUCLEOTIDE SEQUENCE [LARGE SCALE GENOMIC DNA]</scope>
    <source>
        <strain evidence="4">finn</strain>
    </source>
</reference>
<dbReference type="Proteomes" id="UP000193719">
    <property type="component" value="Unassembled WGS sequence"/>
</dbReference>
<dbReference type="PANTHER" id="PTHR15682">
    <property type="entry name" value="UNHEALTHY RIBOSOME BIOGENESIS PROTEIN 2 HOMOLOG"/>
    <property type="match status" value="1"/>
</dbReference>
<dbReference type="PANTHER" id="PTHR15682:SF2">
    <property type="entry name" value="UNHEALTHY RIBOSOME BIOGENESIS PROTEIN 2 HOMOLOG"/>
    <property type="match status" value="1"/>
</dbReference>
<evidence type="ECO:0000313" key="3">
    <source>
        <dbReference type="EMBL" id="ORX52970.1"/>
    </source>
</evidence>
<evidence type="ECO:0000313" key="4">
    <source>
        <dbReference type="Proteomes" id="UP000193719"/>
    </source>
</evidence>
<feature type="region of interest" description="Disordered" evidence="1">
    <location>
        <begin position="276"/>
        <end position="297"/>
    </location>
</feature>
<feature type="domain" description="Nucleolar 27S pre-rRNA processing Urb2/Npa2 C-terminal" evidence="2">
    <location>
        <begin position="1299"/>
        <end position="1518"/>
    </location>
</feature>
<dbReference type="Pfam" id="PF10441">
    <property type="entry name" value="Urb2"/>
    <property type="match status" value="1"/>
</dbReference>
<dbReference type="GO" id="GO:0005730">
    <property type="term" value="C:nucleolus"/>
    <property type="evidence" value="ECO:0007669"/>
    <property type="project" value="TreeGrafter"/>
</dbReference>
<dbReference type="STRING" id="1754191.A0A1Y1VD19"/>
<organism evidence="3 4">
    <name type="scientific">Piromyces finnis</name>
    <dbReference type="NCBI Taxonomy" id="1754191"/>
    <lineage>
        <taxon>Eukaryota</taxon>
        <taxon>Fungi</taxon>
        <taxon>Fungi incertae sedis</taxon>
        <taxon>Chytridiomycota</taxon>
        <taxon>Chytridiomycota incertae sedis</taxon>
        <taxon>Neocallimastigomycetes</taxon>
        <taxon>Neocallimastigales</taxon>
        <taxon>Neocallimastigaceae</taxon>
        <taxon>Piromyces</taxon>
    </lineage>
</organism>
<dbReference type="OrthoDB" id="160374at2759"/>
<feature type="compositionally biased region" description="Basic and acidic residues" evidence="1">
    <location>
        <begin position="277"/>
        <end position="287"/>
    </location>
</feature>